<feature type="region of interest" description="Disordered" evidence="2">
    <location>
        <begin position="110"/>
        <end position="155"/>
    </location>
</feature>
<feature type="coiled-coil region" evidence="1">
    <location>
        <begin position="1124"/>
        <end position="1265"/>
    </location>
</feature>
<keyword evidence="1" id="KW-0175">Coiled coil</keyword>
<dbReference type="EMBL" id="CAUYUJ010015038">
    <property type="protein sequence ID" value="CAK0849174.1"/>
    <property type="molecule type" value="Genomic_DNA"/>
</dbReference>
<name>A0ABN9TSQ9_9DINO</name>
<sequence length="1366" mass="151710">MAEAPHEDDQPPPKDVCVQYNGEEYDWPALSGSQDIAVFQENILHYFRVPIERQAIYSHEGPVLTSDDVARELLRDTPRFSVYDRGGSSRRNLLSELVTTGDGWFDPPALATGGTAPPGFPDAAGAGAGQHAGEVEDLGTPRPCARGGPTEPAADEASGALLLPAPLPAAPFSALRSQGQLPGVPEGPEREPVGERGTLAEVEQQLADRTRLELGALERATAMEAAMELQQQRLADLEGSLQVRRQGQLQDEAALARVEQQLSDRTRLELGALERATAMEAAMELQQQRLADLEGSLQVRRQGQLQEEAALARVEQQLSDCTRLELGALERATAMEAAMELQQQRLADLEGSLQVRRQGQLQEEAALARVEQQLSDRTRLELGALERTTAMEAAMELQQQRLADLEGSLQVRRQGQLQEEAALARVESTSLAACREAEQLRLEVQELRGSAGRAADSLRQEVWEAREECGQERMACQLRVERQESEAEWSIGALERSLNLLEEEQAAQQREDQQRCQRLEAQVGQSMARAATLLGENDDLRTRMQGHEQQERDLEATCQEIRATCRNLEAAQRQFEATPAMGDEGAMLCREFELQVQALRGRAQQGDAQLHGGQEARAEELMEALRRAEDSGSRVLGEARAEEAQAAQDMRSEMERRLSAAREELRQREQDYRRHVGELEASLRSAVGAMERTRELHDQLRCEAGEKADCIRALRRESAALSQEVGAERHECAAHLELASQLRAAGLEAGAREQRLEAECAGAAGQARALEELRLREASQQVCIRDLQGALERQRLQEASEQARAADAERALERQLLVEASQQASLRGLEDATSRQVRELASQKVRIDELERERELMLQERAAGRQEEASLREHQRHLEDASAERQVVILELQCELDRHSEHSALQQTRMKGLEATLTQEVSQQTRASDLEGELERRSEQCALQQGRLAELEDALSRHGQQDQTHQIRIGELELELERLRRQESAARAQALCLESATAEQSLRGTSQQAQLQGLQQELERHVRQEALEQARARELDDARQACVGEMELELQRLRQQEAALQASVWHLEDAASQQSVHGQSQQALVQELRQLELAQQTRLGELESAAEQRRRKDVGHQSHVEELALKLERQVAKEAAQHARMEELERTLEQALLKEKAQQARAAQLEDRAQESAGAGTRLLQCEERLAELEQELVDTRGMHHWQRARQKEHAAELERKLADVQQARGGGATGGLEGALEAEVAEARAELELRRERQLRQLQRAEELQRAGLRRGLAAQAQVDIFERLLRELEAGLPHEACAPAPVARAAAAPGAGAPQRVAVVEAPTPVHEPIGRVMAPLPGAPALVALRAPPMRRPASPLRLVGLG</sequence>
<keyword evidence="4" id="KW-1185">Reference proteome</keyword>
<accession>A0ABN9TSQ9</accession>
<organism evidence="3 4">
    <name type="scientific">Prorocentrum cordatum</name>
    <dbReference type="NCBI Taxonomy" id="2364126"/>
    <lineage>
        <taxon>Eukaryota</taxon>
        <taxon>Sar</taxon>
        <taxon>Alveolata</taxon>
        <taxon>Dinophyceae</taxon>
        <taxon>Prorocentrales</taxon>
        <taxon>Prorocentraceae</taxon>
        <taxon>Prorocentrum</taxon>
    </lineage>
</organism>
<feature type="region of interest" description="Disordered" evidence="2">
    <location>
        <begin position="177"/>
        <end position="198"/>
    </location>
</feature>
<feature type="coiled-coil region" evidence="1">
    <location>
        <begin position="753"/>
        <end position="867"/>
    </location>
</feature>
<proteinExistence type="predicted"/>
<gene>
    <name evidence="3" type="ORF">PCOR1329_LOCUS41923</name>
</gene>
<evidence type="ECO:0000256" key="1">
    <source>
        <dbReference type="SAM" id="Coils"/>
    </source>
</evidence>
<feature type="coiled-coil region" evidence="1">
    <location>
        <begin position="491"/>
        <end position="574"/>
    </location>
</feature>
<feature type="compositionally biased region" description="Low complexity" evidence="2">
    <location>
        <begin position="110"/>
        <end position="132"/>
    </location>
</feature>
<reference evidence="3" key="1">
    <citation type="submission" date="2023-10" db="EMBL/GenBank/DDBJ databases">
        <authorList>
            <person name="Chen Y."/>
            <person name="Shah S."/>
            <person name="Dougan E. K."/>
            <person name="Thang M."/>
            <person name="Chan C."/>
        </authorList>
    </citation>
    <scope>NUCLEOTIDE SEQUENCE [LARGE SCALE GENOMIC DNA]</scope>
</reference>
<comment type="caution">
    <text evidence="3">The sequence shown here is derived from an EMBL/GenBank/DDBJ whole genome shotgun (WGS) entry which is preliminary data.</text>
</comment>
<evidence type="ECO:0000313" key="3">
    <source>
        <dbReference type="EMBL" id="CAK0849174.1"/>
    </source>
</evidence>
<evidence type="ECO:0000313" key="4">
    <source>
        <dbReference type="Proteomes" id="UP001189429"/>
    </source>
</evidence>
<feature type="coiled-coil region" evidence="1">
    <location>
        <begin position="644"/>
        <end position="682"/>
    </location>
</feature>
<feature type="coiled-coil region" evidence="1">
    <location>
        <begin position="962"/>
        <end position="1063"/>
    </location>
</feature>
<dbReference type="Proteomes" id="UP001189429">
    <property type="component" value="Unassembled WGS sequence"/>
</dbReference>
<evidence type="ECO:0000256" key="2">
    <source>
        <dbReference type="SAM" id="MobiDB-lite"/>
    </source>
</evidence>
<protein>
    <submittedName>
        <fullName evidence="3">Uncharacterized protein</fullName>
    </submittedName>
</protein>